<dbReference type="InterPro" id="IPR025441">
    <property type="entry name" value="DUF4181"/>
</dbReference>
<keyword evidence="1" id="KW-1133">Transmembrane helix</keyword>
<dbReference type="Proteomes" id="UP000219356">
    <property type="component" value="Unassembled WGS sequence"/>
</dbReference>
<reference evidence="3" key="1">
    <citation type="submission" date="2017-09" db="EMBL/GenBank/DDBJ databases">
        <authorList>
            <person name="Varghese N."/>
            <person name="Submissions S."/>
        </authorList>
    </citation>
    <scope>NUCLEOTIDE SEQUENCE [LARGE SCALE GENOMIC DNA]</scope>
    <source>
        <strain evidence="3">CGMCC 1.8913</strain>
    </source>
</reference>
<dbReference type="OrthoDB" id="2428213at2"/>
<protein>
    <recommendedName>
        <fullName evidence="4">DUF4181 domain-containing protein</fullName>
    </recommendedName>
</protein>
<sequence length="143" mass="17050">MYDSVEPDFWLRFFFLLAIVLLLLFFFNALLRKWLQVERRKFFSYNHVNEKHKKIDWILRITTIVIILLFAPIVMVTGIDNLNLFIQPGSVLFFFIIISEIVRAVMEQKYAENPNAYKVTVSQLIFLCLLFLSLYTTNFWGLV</sequence>
<feature type="transmembrane region" description="Helical" evidence="1">
    <location>
        <begin position="12"/>
        <end position="31"/>
    </location>
</feature>
<dbReference type="RefSeq" id="WP_097043330.1">
    <property type="nucleotide sequence ID" value="NZ_OBEK01000005.1"/>
</dbReference>
<accession>A0A285P5U4</accession>
<evidence type="ECO:0000313" key="3">
    <source>
        <dbReference type="Proteomes" id="UP000219356"/>
    </source>
</evidence>
<organism evidence="2 3">
    <name type="scientific">Terribacillus aidingensis</name>
    <dbReference type="NCBI Taxonomy" id="586416"/>
    <lineage>
        <taxon>Bacteria</taxon>
        <taxon>Bacillati</taxon>
        <taxon>Bacillota</taxon>
        <taxon>Bacilli</taxon>
        <taxon>Bacillales</taxon>
        <taxon>Bacillaceae</taxon>
        <taxon>Terribacillus</taxon>
    </lineage>
</organism>
<dbReference type="EMBL" id="OBEK01000005">
    <property type="protein sequence ID" value="SNZ17095.1"/>
    <property type="molecule type" value="Genomic_DNA"/>
</dbReference>
<feature type="transmembrane region" description="Helical" evidence="1">
    <location>
        <begin position="85"/>
        <end position="105"/>
    </location>
</feature>
<keyword evidence="1" id="KW-0812">Transmembrane</keyword>
<evidence type="ECO:0008006" key="4">
    <source>
        <dbReference type="Google" id="ProtNLM"/>
    </source>
</evidence>
<evidence type="ECO:0000256" key="1">
    <source>
        <dbReference type="SAM" id="Phobius"/>
    </source>
</evidence>
<keyword evidence="3" id="KW-1185">Reference proteome</keyword>
<gene>
    <name evidence="2" type="ORF">SAMN05421503_3136</name>
</gene>
<evidence type="ECO:0000313" key="2">
    <source>
        <dbReference type="EMBL" id="SNZ17095.1"/>
    </source>
</evidence>
<dbReference type="AlphaFoldDB" id="A0A285P5U4"/>
<dbReference type="Pfam" id="PF13789">
    <property type="entry name" value="DUF4181"/>
    <property type="match status" value="1"/>
</dbReference>
<name>A0A285P5U4_9BACI</name>
<proteinExistence type="predicted"/>
<keyword evidence="1" id="KW-0472">Membrane</keyword>
<feature type="transmembrane region" description="Helical" evidence="1">
    <location>
        <begin position="57"/>
        <end position="79"/>
    </location>
</feature>
<feature type="transmembrane region" description="Helical" evidence="1">
    <location>
        <begin position="117"/>
        <end position="135"/>
    </location>
</feature>